<gene>
    <name evidence="7" type="primary">hrpB</name>
    <name evidence="7" type="ORF">DGMP_38780</name>
</gene>
<dbReference type="EMBL" id="AP024086">
    <property type="protein sequence ID" value="BCL63185.1"/>
    <property type="molecule type" value="Genomic_DNA"/>
</dbReference>
<keyword evidence="1" id="KW-0547">Nucleotide-binding</keyword>
<name>A0A8D5JR55_9BACT</name>
<dbReference type="SMART" id="SM00487">
    <property type="entry name" value="DEXDc"/>
    <property type="match status" value="1"/>
</dbReference>
<dbReference type="Pfam" id="PF08482">
    <property type="entry name" value="HrpB_C"/>
    <property type="match status" value="1"/>
</dbReference>
<evidence type="ECO:0000313" key="8">
    <source>
        <dbReference type="Proteomes" id="UP000826725"/>
    </source>
</evidence>
<dbReference type="Proteomes" id="UP000826725">
    <property type="component" value="Chromosome"/>
</dbReference>
<dbReference type="AlphaFoldDB" id="A0A8D5JR55"/>
<organism evidence="7 8">
    <name type="scientific">Desulfomarina profundi</name>
    <dbReference type="NCBI Taxonomy" id="2772557"/>
    <lineage>
        <taxon>Bacteria</taxon>
        <taxon>Pseudomonadati</taxon>
        <taxon>Thermodesulfobacteriota</taxon>
        <taxon>Desulfobulbia</taxon>
        <taxon>Desulfobulbales</taxon>
        <taxon>Desulfobulbaceae</taxon>
        <taxon>Desulfomarina</taxon>
    </lineage>
</organism>
<evidence type="ECO:0000256" key="4">
    <source>
        <dbReference type="ARBA" id="ARBA00022840"/>
    </source>
</evidence>
<dbReference type="InterPro" id="IPR011545">
    <property type="entry name" value="DEAD/DEAH_box_helicase_dom"/>
</dbReference>
<dbReference type="Pfam" id="PF00270">
    <property type="entry name" value="DEAD"/>
    <property type="match status" value="1"/>
</dbReference>
<accession>A0A8D5JR55</accession>
<dbReference type="NCBIfam" id="TIGR01970">
    <property type="entry name" value="DEAH_box_HrpB"/>
    <property type="match status" value="1"/>
</dbReference>
<dbReference type="GO" id="GO:0004386">
    <property type="term" value="F:helicase activity"/>
    <property type="evidence" value="ECO:0007669"/>
    <property type="project" value="UniProtKB-KW"/>
</dbReference>
<dbReference type="InterPro" id="IPR007502">
    <property type="entry name" value="Helicase-assoc_dom"/>
</dbReference>
<dbReference type="GO" id="GO:0003676">
    <property type="term" value="F:nucleic acid binding"/>
    <property type="evidence" value="ECO:0007669"/>
    <property type="project" value="InterPro"/>
</dbReference>
<dbReference type="InterPro" id="IPR010225">
    <property type="entry name" value="HrpB"/>
</dbReference>
<dbReference type="GO" id="GO:0005524">
    <property type="term" value="F:ATP binding"/>
    <property type="evidence" value="ECO:0007669"/>
    <property type="project" value="UniProtKB-KW"/>
</dbReference>
<dbReference type="SMART" id="SM00490">
    <property type="entry name" value="HELICc"/>
    <property type="match status" value="1"/>
</dbReference>
<sequence length="836" mass="94384">MNAKREQEIKSQPVYSLVPTLRKHLFRGHTVLSAPTGSGKTTCIPLLLYCEAWLENKKILLLEPRRIGVRAAANRMSSLLDEKTGTTIGYRTRFETRLSTQTRIEVITEGILIRMLQNNPELADIGLVIMDEFHERSIQTDLGLAMLLDLCTLREDLRILVMSATLDMEPVSKLLGNAPILEGQGRTYPVTIEHLSSTTQQSIPQTMTAGIRHALGETSGDILAFLPGAPEIHRCRNLLEKQPGKELILPLYGDLSHQEQDRIFHRDNNRRRIILATPIAETGITVENISCVVDSGYFRRPVYDSRSGLSRLVTLRISRASAAQRAGRAGRLAPGKCFRLWDRAEEHNMAEQTLPEILHGDLAPLVLELALWGVNTPDSLSWLDRPRKTNWDRAVQLLQKLTLLDSQARISRTGREVAELPLHPRLGLMIVSSKKHNLCWTACLLAAILSERDICKGKTNSADILDRLKTVDDFESGSDSNTFIDRQLCRRILTQAKMWFRGFPGKKTIDYTSVGSLLAYGFPDRIGGLRPGSNYHYLLSSGRGCRLKPADPLQGNKTLVIPQVDGEKKSGRIFMAAPVSLDNLRQDHSHLFHESELTVWDENSEQVKTTRDLMLGKLQISSRPVKTSHPEEIMAVFLKAIQETDLQCLPWSREAVNVQQRVCFLHHQTEDWPDLSNTNLAQDLTWLEPYCFGMNRFSQLKNINMKTILLSLLSWEQQLQLDTLAPTHLKVPSGSRLPISYAVPEKAVLAVRLQELFGLSETPRIYGGRLPVTLHLLSPAHRPIQITTDLGSFWRTTYGEVKKELSGRYPKHYWPDDPLKARATCRTKRNMNTPHG</sequence>
<evidence type="ECO:0000259" key="5">
    <source>
        <dbReference type="PROSITE" id="PS51192"/>
    </source>
</evidence>
<reference evidence="7" key="1">
    <citation type="submission" date="2020-09" db="EMBL/GenBank/DDBJ databases">
        <title>Desulfogranum mesoprofundum gen. nov., sp. nov., a novel mesophilic, sulfate-reducing chemolithoautotroph isolated from a deep-sea hydrothermal vent chimney in the Suiyo Seamount.</title>
        <authorList>
            <person name="Hashimoto Y."/>
            <person name="Nakagawa S."/>
        </authorList>
    </citation>
    <scope>NUCLEOTIDE SEQUENCE</scope>
    <source>
        <strain evidence="7">KT2</strain>
    </source>
</reference>
<dbReference type="SMART" id="SM00847">
    <property type="entry name" value="HA2"/>
    <property type="match status" value="1"/>
</dbReference>
<dbReference type="KEGG" id="dbk:DGMP_38780"/>
<evidence type="ECO:0000256" key="3">
    <source>
        <dbReference type="ARBA" id="ARBA00022806"/>
    </source>
</evidence>
<dbReference type="RefSeq" id="WP_228855462.1">
    <property type="nucleotide sequence ID" value="NZ_AP024086.1"/>
</dbReference>
<dbReference type="Pfam" id="PF00271">
    <property type="entry name" value="Helicase_C"/>
    <property type="match status" value="1"/>
</dbReference>
<keyword evidence="8" id="KW-1185">Reference proteome</keyword>
<keyword evidence="4" id="KW-0067">ATP-binding</keyword>
<proteinExistence type="predicted"/>
<dbReference type="InterPro" id="IPR014001">
    <property type="entry name" value="Helicase_ATP-bd"/>
</dbReference>
<dbReference type="PROSITE" id="PS51194">
    <property type="entry name" value="HELICASE_CTER"/>
    <property type="match status" value="1"/>
</dbReference>
<feature type="domain" description="Helicase C-terminal" evidence="6">
    <location>
        <begin position="210"/>
        <end position="373"/>
    </location>
</feature>
<keyword evidence="2" id="KW-0378">Hydrolase</keyword>
<evidence type="ECO:0000256" key="1">
    <source>
        <dbReference type="ARBA" id="ARBA00022741"/>
    </source>
</evidence>
<protein>
    <submittedName>
        <fullName evidence="7">ATP-dependent helicase HrpB</fullName>
    </submittedName>
</protein>
<dbReference type="PIRSF" id="PIRSF005496">
    <property type="entry name" value="ATP_hel_hrpB"/>
    <property type="match status" value="1"/>
</dbReference>
<dbReference type="InterPro" id="IPR001650">
    <property type="entry name" value="Helicase_C-like"/>
</dbReference>
<dbReference type="PANTHER" id="PTHR43519:SF1">
    <property type="entry name" value="ATP-DEPENDENT RNA HELICASE HRPB"/>
    <property type="match status" value="1"/>
</dbReference>
<dbReference type="PANTHER" id="PTHR43519">
    <property type="entry name" value="ATP-DEPENDENT RNA HELICASE HRPB"/>
    <property type="match status" value="1"/>
</dbReference>
<evidence type="ECO:0000259" key="6">
    <source>
        <dbReference type="PROSITE" id="PS51194"/>
    </source>
</evidence>
<dbReference type="CDD" id="cd17990">
    <property type="entry name" value="DEXHc_HrpB"/>
    <property type="match status" value="1"/>
</dbReference>
<dbReference type="GO" id="GO:0016787">
    <property type="term" value="F:hydrolase activity"/>
    <property type="evidence" value="ECO:0007669"/>
    <property type="project" value="UniProtKB-KW"/>
</dbReference>
<evidence type="ECO:0000256" key="2">
    <source>
        <dbReference type="ARBA" id="ARBA00022801"/>
    </source>
</evidence>
<feature type="domain" description="Helicase ATP-binding" evidence="5">
    <location>
        <begin position="21"/>
        <end position="184"/>
    </location>
</feature>
<dbReference type="InterPro" id="IPR013689">
    <property type="entry name" value="RNA_helicase_ATP-dep_HrpB_C"/>
</dbReference>
<dbReference type="PROSITE" id="PS51192">
    <property type="entry name" value="HELICASE_ATP_BIND_1"/>
    <property type="match status" value="1"/>
</dbReference>
<keyword evidence="3 7" id="KW-0347">Helicase</keyword>
<dbReference type="InterPro" id="IPR049614">
    <property type="entry name" value="HrpB_DEXH"/>
</dbReference>
<evidence type="ECO:0000313" key="7">
    <source>
        <dbReference type="EMBL" id="BCL63185.1"/>
    </source>
</evidence>
<dbReference type="CDD" id="cd18791">
    <property type="entry name" value="SF2_C_RHA"/>
    <property type="match status" value="1"/>
</dbReference>